<dbReference type="RefSeq" id="WP_084753410.1">
    <property type="nucleotide sequence ID" value="NZ_FTNF01000030.1"/>
</dbReference>
<dbReference type="SUPFAM" id="SSF53474">
    <property type="entry name" value="alpha/beta-Hydrolases"/>
    <property type="match status" value="1"/>
</dbReference>
<dbReference type="PANTHER" id="PTHR43798:SF33">
    <property type="entry name" value="HYDROLASE, PUTATIVE (AFU_ORTHOLOGUE AFUA_2G14860)-RELATED"/>
    <property type="match status" value="1"/>
</dbReference>
<sequence>MTDDRAPDPGLPPADSTGQGHVEYFAAYDAVLAQWPVAVESVDLPSPYGMTRVHSCGPRDGKPLILLHGSGATSTVWFANVGELSRAHRVYAIDIIGNAGRSVNDGRPVDTHARFMDWLDGLFSGLSLDGASLCGHSYGGWLALNYALHAPHRVHKLALLDPTDCFTGLRLSYRLRAVPIFVRPNAARMRAFLDWETAGIPVDPAWLQLVCLGAEMPRAKVVMPRHPDPDRLRASSVPTLLLLAEKSRAHDIRKVSAKARELMPHIVTAVLPAVSHHGVPTENPAHLNRELVEFLG</sequence>
<dbReference type="OrthoDB" id="5513277at2"/>
<dbReference type="AlphaFoldDB" id="A0A1N7F481"/>
<reference evidence="2 3" key="1">
    <citation type="submission" date="2017-01" db="EMBL/GenBank/DDBJ databases">
        <authorList>
            <person name="Mah S.A."/>
            <person name="Swanson W.J."/>
            <person name="Moy G.W."/>
            <person name="Vacquier V.D."/>
        </authorList>
    </citation>
    <scope>NUCLEOTIDE SEQUENCE [LARGE SCALE GENOMIC DNA]</scope>
    <source>
        <strain evidence="2 3">DSM 45758</strain>
    </source>
</reference>
<dbReference type="PANTHER" id="PTHR43798">
    <property type="entry name" value="MONOACYLGLYCEROL LIPASE"/>
    <property type="match status" value="1"/>
</dbReference>
<organism evidence="2 3">
    <name type="scientific">Micromonospora avicenniae</name>
    <dbReference type="NCBI Taxonomy" id="1198245"/>
    <lineage>
        <taxon>Bacteria</taxon>
        <taxon>Bacillati</taxon>
        <taxon>Actinomycetota</taxon>
        <taxon>Actinomycetes</taxon>
        <taxon>Micromonosporales</taxon>
        <taxon>Micromonosporaceae</taxon>
        <taxon>Micromonospora</taxon>
    </lineage>
</organism>
<name>A0A1N7F481_9ACTN</name>
<proteinExistence type="predicted"/>
<dbReference type="Gene3D" id="3.40.50.1820">
    <property type="entry name" value="alpha/beta hydrolase"/>
    <property type="match status" value="1"/>
</dbReference>
<keyword evidence="3" id="KW-1185">Reference proteome</keyword>
<dbReference type="EMBL" id="FTNF01000030">
    <property type="protein sequence ID" value="SIR95131.1"/>
    <property type="molecule type" value="Genomic_DNA"/>
</dbReference>
<dbReference type="STRING" id="1198245.SAMN05444858_13026"/>
<gene>
    <name evidence="2" type="ORF">SAMN05444858_13026</name>
</gene>
<dbReference type="InterPro" id="IPR000073">
    <property type="entry name" value="AB_hydrolase_1"/>
</dbReference>
<dbReference type="InterPro" id="IPR050266">
    <property type="entry name" value="AB_hydrolase_sf"/>
</dbReference>
<dbReference type="PRINTS" id="PR00111">
    <property type="entry name" value="ABHYDROLASE"/>
</dbReference>
<evidence type="ECO:0000259" key="1">
    <source>
        <dbReference type="Pfam" id="PF12697"/>
    </source>
</evidence>
<dbReference type="Pfam" id="PF12697">
    <property type="entry name" value="Abhydrolase_6"/>
    <property type="match status" value="1"/>
</dbReference>
<evidence type="ECO:0000313" key="3">
    <source>
        <dbReference type="Proteomes" id="UP000186004"/>
    </source>
</evidence>
<evidence type="ECO:0000313" key="2">
    <source>
        <dbReference type="EMBL" id="SIR95131.1"/>
    </source>
</evidence>
<accession>A0A1N7F481</accession>
<dbReference type="InterPro" id="IPR029058">
    <property type="entry name" value="AB_hydrolase_fold"/>
</dbReference>
<dbReference type="GO" id="GO:0003824">
    <property type="term" value="F:catalytic activity"/>
    <property type="evidence" value="ECO:0007669"/>
    <property type="project" value="UniProtKB-ARBA"/>
</dbReference>
<feature type="domain" description="AB hydrolase-1" evidence="1">
    <location>
        <begin position="64"/>
        <end position="284"/>
    </location>
</feature>
<dbReference type="Proteomes" id="UP000186004">
    <property type="component" value="Unassembled WGS sequence"/>
</dbReference>
<protein>
    <submittedName>
        <fullName evidence="2">Pimeloyl-ACP methyl ester carboxylesterase</fullName>
    </submittedName>
</protein>
<dbReference type="GO" id="GO:0016020">
    <property type="term" value="C:membrane"/>
    <property type="evidence" value="ECO:0007669"/>
    <property type="project" value="TreeGrafter"/>
</dbReference>